<name>A0ABY8XYV7_9PSEU</name>
<evidence type="ECO:0000313" key="3">
    <source>
        <dbReference type="Proteomes" id="UP001227101"/>
    </source>
</evidence>
<sequence length="78" mass="8565">MREPKQYLPATAFEGARWQKASHSEPNQGCVEFTKVGDIIAMRDSKLAADSPILQFDAVEIAAMLSGAKDGEFDHLIN</sequence>
<feature type="domain" description="DUF397" evidence="1">
    <location>
        <begin position="16"/>
        <end position="69"/>
    </location>
</feature>
<protein>
    <submittedName>
        <fullName evidence="2">DUF397 domain-containing protein</fullName>
    </submittedName>
</protein>
<dbReference type="InterPro" id="IPR007278">
    <property type="entry name" value="DUF397"/>
</dbReference>
<dbReference type="Proteomes" id="UP001227101">
    <property type="component" value="Chromosome"/>
</dbReference>
<gene>
    <name evidence="2" type="ORF">QP939_20305</name>
</gene>
<dbReference type="EMBL" id="CP127173">
    <property type="protein sequence ID" value="WIV60783.1"/>
    <property type="molecule type" value="Genomic_DNA"/>
</dbReference>
<evidence type="ECO:0000259" key="1">
    <source>
        <dbReference type="Pfam" id="PF04149"/>
    </source>
</evidence>
<organism evidence="2 3">
    <name type="scientific">Amycolatopsis nalaikhensis</name>
    <dbReference type="NCBI Taxonomy" id="715472"/>
    <lineage>
        <taxon>Bacteria</taxon>
        <taxon>Bacillati</taxon>
        <taxon>Actinomycetota</taxon>
        <taxon>Actinomycetes</taxon>
        <taxon>Pseudonocardiales</taxon>
        <taxon>Pseudonocardiaceae</taxon>
        <taxon>Amycolatopsis</taxon>
    </lineage>
</organism>
<accession>A0ABY8XYV7</accession>
<proteinExistence type="predicted"/>
<dbReference type="RefSeq" id="WP_285458394.1">
    <property type="nucleotide sequence ID" value="NZ_CP127173.1"/>
</dbReference>
<evidence type="ECO:0000313" key="2">
    <source>
        <dbReference type="EMBL" id="WIV60783.1"/>
    </source>
</evidence>
<reference evidence="2 3" key="1">
    <citation type="submission" date="2023-06" db="EMBL/GenBank/DDBJ databases">
        <authorList>
            <person name="Oyuntsetseg B."/>
            <person name="Kim S.B."/>
        </authorList>
    </citation>
    <scope>NUCLEOTIDE SEQUENCE [LARGE SCALE GENOMIC DNA]</scope>
    <source>
        <strain evidence="2 3">2-2</strain>
    </source>
</reference>
<dbReference type="Pfam" id="PF04149">
    <property type="entry name" value="DUF397"/>
    <property type="match status" value="1"/>
</dbReference>
<keyword evidence="3" id="KW-1185">Reference proteome</keyword>